<reference evidence="1" key="1">
    <citation type="journal article" date="2021" name="Environ. Microbiol.">
        <title>Gene family expansions and transcriptome signatures uncover fungal adaptations to wood decay.</title>
        <authorList>
            <person name="Hage H."/>
            <person name="Miyauchi S."/>
            <person name="Viragh M."/>
            <person name="Drula E."/>
            <person name="Min B."/>
            <person name="Chaduli D."/>
            <person name="Navarro D."/>
            <person name="Favel A."/>
            <person name="Norest M."/>
            <person name="Lesage-Meessen L."/>
            <person name="Balint B."/>
            <person name="Merenyi Z."/>
            <person name="de Eugenio L."/>
            <person name="Morin E."/>
            <person name="Martinez A.T."/>
            <person name="Baldrian P."/>
            <person name="Stursova M."/>
            <person name="Martinez M.J."/>
            <person name="Novotny C."/>
            <person name="Magnuson J.K."/>
            <person name="Spatafora J.W."/>
            <person name="Maurice S."/>
            <person name="Pangilinan J."/>
            <person name="Andreopoulos W."/>
            <person name="LaButti K."/>
            <person name="Hundley H."/>
            <person name="Na H."/>
            <person name="Kuo A."/>
            <person name="Barry K."/>
            <person name="Lipzen A."/>
            <person name="Henrissat B."/>
            <person name="Riley R."/>
            <person name="Ahrendt S."/>
            <person name="Nagy L.G."/>
            <person name="Grigoriev I.V."/>
            <person name="Martin F."/>
            <person name="Rosso M.N."/>
        </authorList>
    </citation>
    <scope>NUCLEOTIDE SEQUENCE</scope>
    <source>
        <strain evidence="1">CBS 384.51</strain>
    </source>
</reference>
<dbReference type="EMBL" id="MU274918">
    <property type="protein sequence ID" value="KAI0087353.1"/>
    <property type="molecule type" value="Genomic_DNA"/>
</dbReference>
<evidence type="ECO:0000313" key="1">
    <source>
        <dbReference type="EMBL" id="KAI0087353.1"/>
    </source>
</evidence>
<keyword evidence="2" id="KW-1185">Reference proteome</keyword>
<accession>A0ACB8TZE4</accession>
<organism evidence="1 2">
    <name type="scientific">Irpex rosettiformis</name>
    <dbReference type="NCBI Taxonomy" id="378272"/>
    <lineage>
        <taxon>Eukaryota</taxon>
        <taxon>Fungi</taxon>
        <taxon>Dikarya</taxon>
        <taxon>Basidiomycota</taxon>
        <taxon>Agaricomycotina</taxon>
        <taxon>Agaricomycetes</taxon>
        <taxon>Polyporales</taxon>
        <taxon>Irpicaceae</taxon>
        <taxon>Irpex</taxon>
    </lineage>
</organism>
<protein>
    <submittedName>
        <fullName evidence="1">MFS general substrate transporter</fullName>
    </submittedName>
</protein>
<sequence length="624" mass="67909">MAPPSISPQFEEDEETSPTAVPSGATTPARDHAKSEVILTDQTNFLPTKQVIMVFLGLSVALACSFLDQTIVATALPRISSDLHGGRSSSWVATAYLLTSLAFTPLYGRWSDVFGRKQVLLASLLVFLLFSLACALAHTMIQLIIFRAFQGIGGGAIITMVLIIISDIVSLKDRGKYQGINEAVIALSNGFGPIIGGLFSEYTTWRWAFWLNLPLGGIAILVCVWLLPLKAVGGDMSAKLLRIDYVGSLLTISSSILILLGLNWGGTTYPWASAPVLVTLILGAAILALFIFWEAKFALLPIVPVHIFKNKTVAGVLLLTTMNGMTFFSILYYVPQFLQLVRGNSPVTSSLLLIPFLGPIAIVVFSTGQYTSRTGKYRYPIILGFALWSVAQGLDTTINEHTPTARIIGFLLLAGCASGFTFQSSLLAAQAAVPRREMAVVTGVRNFVRLFGSTIALAICASIVNNTLRAEIRSLALSEDQINALVDDPTIINDSSKIDLSEEAKHVVITGYSKGFRSVFFLTLACTLIAFLSAIFCVEQHELIRADDMELKRQGKEFIKQRKLKGAEKDLEARDVEEKGNRNAAGNNMEEKTSTDANDQHDVDEKCQLEDETVDHSPITKMTS</sequence>
<dbReference type="Proteomes" id="UP001055072">
    <property type="component" value="Unassembled WGS sequence"/>
</dbReference>
<proteinExistence type="predicted"/>
<gene>
    <name evidence="1" type="ORF">BDY19DRAFT_893001</name>
</gene>
<name>A0ACB8TZE4_9APHY</name>
<evidence type="ECO:0000313" key="2">
    <source>
        <dbReference type="Proteomes" id="UP001055072"/>
    </source>
</evidence>
<comment type="caution">
    <text evidence="1">The sequence shown here is derived from an EMBL/GenBank/DDBJ whole genome shotgun (WGS) entry which is preliminary data.</text>
</comment>